<evidence type="ECO:0000313" key="2">
    <source>
        <dbReference type="Proteomes" id="UP000000598"/>
    </source>
</evidence>
<evidence type="ECO:0000313" key="1">
    <source>
        <dbReference type="EMBL" id="CAH03071.1"/>
    </source>
</evidence>
<dbReference type="InterPro" id="IPR011047">
    <property type="entry name" value="Quinoprotein_ADH-like_sf"/>
</dbReference>
<proteinExistence type="predicted"/>
<dbReference type="EMBL" id="CR382121">
    <property type="protein sequence ID" value="CAH03071.1"/>
    <property type="molecule type" value="Genomic_DNA"/>
</dbReference>
<protein>
    <submittedName>
        <fullName evidence="1">KLLA0A11088p</fullName>
    </submittedName>
</protein>
<keyword evidence="2" id="KW-1185">Reference proteome</keyword>
<dbReference type="HOGENOM" id="CLU_293741_0_0_1"/>
<dbReference type="RefSeq" id="XP_451483.1">
    <property type="nucleotide sequence ID" value="XM_451483.1"/>
</dbReference>
<accession>Q6CX56</accession>
<dbReference type="GeneID" id="2896397"/>
<gene>
    <name evidence="1" type="ORF">KLLA0_A11088g</name>
</gene>
<dbReference type="SUPFAM" id="SSF50998">
    <property type="entry name" value="Quinoprotein alcohol dehydrogenase-like"/>
    <property type="match status" value="1"/>
</dbReference>
<dbReference type="KEGG" id="kla:KLLA0_A11088g"/>
<dbReference type="InParanoid" id="Q6CX56"/>
<dbReference type="Proteomes" id="UP000000598">
    <property type="component" value="Chromosome A"/>
</dbReference>
<reference evidence="1 2" key="1">
    <citation type="journal article" date="2004" name="Nature">
        <title>Genome evolution in yeasts.</title>
        <authorList>
            <consortium name="Genolevures"/>
            <person name="Dujon B."/>
            <person name="Sherman D."/>
            <person name="Fischer G."/>
            <person name="Durrens P."/>
            <person name="Casaregola S."/>
            <person name="Lafontaine I."/>
            <person name="de Montigny J."/>
            <person name="Marck C."/>
            <person name="Neuveglise C."/>
            <person name="Talla E."/>
            <person name="Goffard N."/>
            <person name="Frangeul L."/>
            <person name="Aigle M."/>
            <person name="Anthouard V."/>
            <person name="Babour A."/>
            <person name="Barbe V."/>
            <person name="Barnay S."/>
            <person name="Blanchin S."/>
            <person name="Beckerich J.M."/>
            <person name="Beyne E."/>
            <person name="Bleykasten C."/>
            <person name="Boisrame A."/>
            <person name="Boyer J."/>
            <person name="Cattolico L."/>
            <person name="Confanioleri F."/>
            <person name="de Daruvar A."/>
            <person name="Despons L."/>
            <person name="Fabre E."/>
            <person name="Fairhead C."/>
            <person name="Ferry-Dumazet H."/>
            <person name="Groppi A."/>
            <person name="Hantraye F."/>
            <person name="Hennequin C."/>
            <person name="Jauniaux N."/>
            <person name="Joyet P."/>
            <person name="Kachouri R."/>
            <person name="Kerrest A."/>
            <person name="Koszul R."/>
            <person name="Lemaire M."/>
            <person name="Lesur I."/>
            <person name="Ma L."/>
            <person name="Muller H."/>
            <person name="Nicaud J.M."/>
            <person name="Nikolski M."/>
            <person name="Oztas S."/>
            <person name="Ozier-Kalogeropoulos O."/>
            <person name="Pellenz S."/>
            <person name="Potier S."/>
            <person name="Richard G.F."/>
            <person name="Straub M.L."/>
            <person name="Suleau A."/>
            <person name="Swennene D."/>
            <person name="Tekaia F."/>
            <person name="Wesolowski-Louvel M."/>
            <person name="Westhof E."/>
            <person name="Wirth B."/>
            <person name="Zeniou-Meyer M."/>
            <person name="Zivanovic I."/>
            <person name="Bolotin-Fukuhara M."/>
            <person name="Thierry A."/>
            <person name="Bouchier C."/>
            <person name="Caudron B."/>
            <person name="Scarpelli C."/>
            <person name="Gaillardin C."/>
            <person name="Weissenbach J."/>
            <person name="Wincker P."/>
            <person name="Souciet J.L."/>
        </authorList>
    </citation>
    <scope>NUCLEOTIDE SEQUENCE [LARGE SCALE GENOMIC DNA]</scope>
    <source>
        <strain evidence="2">ATCC 8585 / CBS 2359 / DSM 70799 / NBRC 1267 / NRRL Y-1140 / WM37</strain>
    </source>
</reference>
<sequence>MNRNIETVNEEGSFVVDLLRKPFKLPSRYDDLPWESIEESKLTETDILDRKHVFPLLKVMPIRLFTTDIERSEMFESLKQYCQTERYNKFGADWPNELADSMGLDSLLDWDFDMEQIDDTASIPEYSPNHLLILTERTIHVLGSDAKFLAPNRIVDALVIPNQKCSDKNDTCILCLASGEIYSMDFHYHQTAEKYDIELVCSYKLDNVPPKFTAKLTYSSTNDLIGFVTSMHLMCVLSLHKRERAFFKLDFNVLLQLGCDIDTITWQSGKLLYIDYFKKNHVRVVEQDVQGYGFFECNFIINDVKDEDKILLLDRDNVLLVEGSMKKANIVSAGTEKIDVGSLDLVFASSADIIDYSLFKVIEEPFKSVNFLILNNWVILLSLVTDSNKVLVSELTRLAIPIDGLILERVVGYNEIAILVLSRGEVIRYTVDLNDITFQDTGINKLAIKPTVMLLNNILDEQWVFEGYEKIDHIYKYEHSTLLHSKNKLYDIPAKSADIQITFDLITFMSEFKVFHDVRVIDLKCAVSGSFQFGSISIRSDDPEVQQYVLIGISSICAPESYYLEIVKGEQIKFQLIDDLLPETEDTFIEFFTVRGTFLSITANNLYINDLEDIKQLPLPFSIKGAKSICIPKDIFSILIWNEDEISITDWKSGTTTSINIPEGFEKLHDIIEINGEHVLRFDQSIASIDLEKLEVLGSDFRNSLNCEGVLNEVWLKNCSSKTASLTSVRSLVEGRLEILSTDGNRTFVDAGTQMCLEPFVYPWVIAYSTSEIKIVNVQDGHVCAVFESDSLILNVYCGDRKGRNIFVLYEDGMSVNELLIDVTRGKLIELIGTDSLNWNEYKWPLQVAGGSRIILNDNAFKFLKIDTNGKTFVKQGPRKVPGSIITYGMLDDSNKHMCIFSYDTITHTLWCNIFTIQNSELTHLSEITVSKDLNIIGAPQGSSNTSIHGQFYAVTTENNHIYVWRVRSDGNSNWNVTLWQTINPGNKPETEFNDDTFYFTQNYMLQLPQNTDKTPATIHCTIPSSYRQLFRDP</sequence>
<dbReference type="AlphaFoldDB" id="Q6CX56"/>
<dbReference type="PaxDb" id="284590-Q6CX56"/>
<name>Q6CX56_KLULA</name>
<organism evidence="1 2">
    <name type="scientific">Kluyveromyces lactis (strain ATCC 8585 / CBS 2359 / DSM 70799 / NBRC 1267 / NRRL Y-1140 / WM37)</name>
    <name type="common">Yeast</name>
    <name type="synonym">Candida sphaerica</name>
    <dbReference type="NCBI Taxonomy" id="284590"/>
    <lineage>
        <taxon>Eukaryota</taxon>
        <taxon>Fungi</taxon>
        <taxon>Dikarya</taxon>
        <taxon>Ascomycota</taxon>
        <taxon>Saccharomycotina</taxon>
        <taxon>Saccharomycetes</taxon>
        <taxon>Saccharomycetales</taxon>
        <taxon>Saccharomycetaceae</taxon>
        <taxon>Kluyveromyces</taxon>
    </lineage>
</organism>